<accession>A0A9Q0L125</accession>
<sequence>MFSCSADSRSVGAAYSIDILGQELGLALERLGTLNRWPAGGLVEQLWYPKSTMGVVVLWYLHVPRLFWQTPRPGCPFEFVCLWAPARDAGGNGGATTVGWRTRPYDRVIVMGLGFFGCRLVLCGVKKPFELRRRMGFRFRKSSSSRFGNEEDGGVAAADLATK</sequence>
<evidence type="ECO:0000313" key="3">
    <source>
        <dbReference type="Proteomes" id="UP001141806"/>
    </source>
</evidence>
<evidence type="ECO:0000313" key="2">
    <source>
        <dbReference type="EMBL" id="KAJ4980315.1"/>
    </source>
</evidence>
<dbReference type="AlphaFoldDB" id="A0A9Q0L125"/>
<protein>
    <submittedName>
        <fullName evidence="2">Uncharacterized protein</fullName>
    </submittedName>
</protein>
<evidence type="ECO:0000256" key="1">
    <source>
        <dbReference type="SAM" id="MobiDB-lite"/>
    </source>
</evidence>
<reference evidence="2" key="1">
    <citation type="journal article" date="2023" name="Plant J.">
        <title>The genome of the king protea, Protea cynaroides.</title>
        <authorList>
            <person name="Chang J."/>
            <person name="Duong T.A."/>
            <person name="Schoeman C."/>
            <person name="Ma X."/>
            <person name="Roodt D."/>
            <person name="Barker N."/>
            <person name="Li Z."/>
            <person name="Van de Peer Y."/>
            <person name="Mizrachi E."/>
        </authorList>
    </citation>
    <scope>NUCLEOTIDE SEQUENCE</scope>
    <source>
        <tissue evidence="2">Young leaves</tissue>
    </source>
</reference>
<proteinExistence type="predicted"/>
<name>A0A9Q0L125_9MAGN</name>
<comment type="caution">
    <text evidence="2">The sequence shown here is derived from an EMBL/GenBank/DDBJ whole genome shotgun (WGS) entry which is preliminary data.</text>
</comment>
<dbReference type="EMBL" id="JAMYWD010000001">
    <property type="protein sequence ID" value="KAJ4980315.1"/>
    <property type="molecule type" value="Genomic_DNA"/>
</dbReference>
<feature type="region of interest" description="Disordered" evidence="1">
    <location>
        <begin position="143"/>
        <end position="163"/>
    </location>
</feature>
<organism evidence="2 3">
    <name type="scientific">Protea cynaroides</name>
    <dbReference type="NCBI Taxonomy" id="273540"/>
    <lineage>
        <taxon>Eukaryota</taxon>
        <taxon>Viridiplantae</taxon>
        <taxon>Streptophyta</taxon>
        <taxon>Embryophyta</taxon>
        <taxon>Tracheophyta</taxon>
        <taxon>Spermatophyta</taxon>
        <taxon>Magnoliopsida</taxon>
        <taxon>Proteales</taxon>
        <taxon>Proteaceae</taxon>
        <taxon>Protea</taxon>
    </lineage>
</organism>
<keyword evidence="3" id="KW-1185">Reference proteome</keyword>
<gene>
    <name evidence="2" type="ORF">NE237_031152</name>
</gene>
<dbReference type="Proteomes" id="UP001141806">
    <property type="component" value="Unassembled WGS sequence"/>
</dbReference>